<feature type="domain" description="GFO/IDH/MocA-like oxidoreductase" evidence="2">
    <location>
        <begin position="150"/>
        <end position="282"/>
    </location>
</feature>
<dbReference type="InterPro" id="IPR051317">
    <property type="entry name" value="Gfo/Idh/MocA_oxidoreduct"/>
</dbReference>
<evidence type="ECO:0000313" key="3">
    <source>
        <dbReference type="EMBL" id="RAQ95855.1"/>
    </source>
</evidence>
<comment type="caution">
    <text evidence="3">The sequence shown here is derived from an EMBL/GenBank/DDBJ whole genome shotgun (WGS) entry which is preliminary data.</text>
</comment>
<proteinExistence type="predicted"/>
<dbReference type="Proteomes" id="UP000248706">
    <property type="component" value="Unassembled WGS sequence"/>
</dbReference>
<dbReference type="PANTHER" id="PTHR43708">
    <property type="entry name" value="CONSERVED EXPRESSED OXIDOREDUCTASE (EUROFUNG)"/>
    <property type="match status" value="1"/>
</dbReference>
<dbReference type="OrthoDB" id="9815825at2"/>
<reference evidence="3 4" key="1">
    <citation type="submission" date="2016-08" db="EMBL/GenBank/DDBJ databases">
        <title>Analysis of Carbohydrate Active Enzymes in Thermogemmatispora T81 Reveals Carbohydrate Degradation Ability.</title>
        <authorList>
            <person name="Tomazini A."/>
            <person name="Lal S."/>
            <person name="Stott M."/>
            <person name="Henrissat B."/>
            <person name="Polikarpov I."/>
            <person name="Sparling R."/>
            <person name="Levin D.B."/>
        </authorList>
    </citation>
    <scope>NUCLEOTIDE SEQUENCE [LARGE SCALE GENOMIC DNA]</scope>
    <source>
        <strain evidence="3 4">T81</strain>
    </source>
</reference>
<feature type="domain" description="Gfo/Idh/MocA-like oxidoreductase N-terminal" evidence="1">
    <location>
        <begin position="13"/>
        <end position="142"/>
    </location>
</feature>
<dbReference type="Gene3D" id="3.40.50.720">
    <property type="entry name" value="NAD(P)-binding Rossmann-like Domain"/>
    <property type="match status" value="1"/>
</dbReference>
<dbReference type="SUPFAM" id="SSF51735">
    <property type="entry name" value="NAD(P)-binding Rossmann-fold domains"/>
    <property type="match status" value="1"/>
</dbReference>
<dbReference type="InterPro" id="IPR055170">
    <property type="entry name" value="GFO_IDH_MocA-like_dom"/>
</dbReference>
<dbReference type="GO" id="GO:0000166">
    <property type="term" value="F:nucleotide binding"/>
    <property type="evidence" value="ECO:0007669"/>
    <property type="project" value="InterPro"/>
</dbReference>
<dbReference type="SUPFAM" id="SSF55347">
    <property type="entry name" value="Glyceraldehyde-3-phosphate dehydrogenase-like, C-terminal domain"/>
    <property type="match status" value="1"/>
</dbReference>
<dbReference type="RefSeq" id="WP_112428950.1">
    <property type="nucleotide sequence ID" value="NZ_MCIF01000002.1"/>
</dbReference>
<accession>A0A328VNW2</accession>
<dbReference type="Pfam" id="PF22725">
    <property type="entry name" value="GFO_IDH_MocA_C3"/>
    <property type="match status" value="1"/>
</dbReference>
<dbReference type="InterPro" id="IPR036291">
    <property type="entry name" value="NAD(P)-bd_dom_sf"/>
</dbReference>
<dbReference type="InterPro" id="IPR000683">
    <property type="entry name" value="Gfo/Idh/MocA-like_OxRdtase_N"/>
</dbReference>
<organism evidence="3 4">
    <name type="scientific">Thermogemmatispora tikiterensis</name>
    <dbReference type="NCBI Taxonomy" id="1825093"/>
    <lineage>
        <taxon>Bacteria</taxon>
        <taxon>Bacillati</taxon>
        <taxon>Chloroflexota</taxon>
        <taxon>Ktedonobacteria</taxon>
        <taxon>Thermogemmatisporales</taxon>
        <taxon>Thermogemmatisporaceae</taxon>
        <taxon>Thermogemmatispora</taxon>
    </lineage>
</organism>
<protein>
    <submittedName>
        <fullName evidence="3">Oxidoreductase</fullName>
    </submittedName>
</protein>
<evidence type="ECO:0000259" key="1">
    <source>
        <dbReference type="Pfam" id="PF01408"/>
    </source>
</evidence>
<sequence>MPTHEAARLRKVRLGLIGGGPGSNIGPAHRYAALLDGRYALLTGVFSSDPERSRAFAAELGIAGDRRYGRWQEMLEAEAHREDGVEVISIMTPNRSHYPIAKACLEQGFDVICDKPLTTTLEEALDLLQLSRSRGLICAVTYNYSGYPMVRQAREMVRRGELGNIRIVQVEHASGWASTLLEATGHKQATWRTTPEMVGKSSVVADLGTHAHHLLRFITGLEVVELSAELATLVPGRQVDDNAHIKLRLSNGARGFLWASMAATGHLHGLRIRVYGEDASLEWVQERPEELIVRPLNDPQQILMRGFEWLAPSAQRSSRLWPGHPEGFLEAFANLYNDIAEAILARRSGQTAPKERLFPDVEDGVLGVQFIEAAVSSHLQQGNWVKASLDLLAANP</sequence>
<dbReference type="EMBL" id="MCIF01000002">
    <property type="protein sequence ID" value="RAQ95855.1"/>
    <property type="molecule type" value="Genomic_DNA"/>
</dbReference>
<name>A0A328VNW2_9CHLR</name>
<evidence type="ECO:0000259" key="2">
    <source>
        <dbReference type="Pfam" id="PF22725"/>
    </source>
</evidence>
<dbReference type="Gene3D" id="3.30.360.10">
    <property type="entry name" value="Dihydrodipicolinate Reductase, domain 2"/>
    <property type="match status" value="1"/>
</dbReference>
<keyword evidence="4" id="KW-1185">Reference proteome</keyword>
<gene>
    <name evidence="3" type="ORF">A4R35_09930</name>
</gene>
<dbReference type="PANTHER" id="PTHR43708:SF3">
    <property type="entry name" value="OXIDOREDUCTASE"/>
    <property type="match status" value="1"/>
</dbReference>
<evidence type="ECO:0000313" key="4">
    <source>
        <dbReference type="Proteomes" id="UP000248706"/>
    </source>
</evidence>
<dbReference type="AlphaFoldDB" id="A0A328VNW2"/>
<dbReference type="Pfam" id="PF01408">
    <property type="entry name" value="GFO_IDH_MocA"/>
    <property type="match status" value="1"/>
</dbReference>